<dbReference type="Proteomes" id="UP000009319">
    <property type="component" value="Unassembled WGS sequence"/>
</dbReference>
<dbReference type="AlphaFoldDB" id="K0Q3M9"/>
<dbReference type="EMBL" id="CANI01000043">
    <property type="protein sequence ID" value="CCM79480.1"/>
    <property type="molecule type" value="Genomic_DNA"/>
</dbReference>
<gene>
    <name evidence="1" type="ORF">BN77_p10750</name>
</gene>
<name>K0Q3M9_9HYPH</name>
<dbReference type="HOGENOM" id="CLU_3065514_0_0_5"/>
<proteinExistence type="predicted"/>
<sequence length="53" mass="5726">MITVFVEVQNAPVDSPAEFVARLEALKSEGRHSAVFLVLAANGQTRLVALDLM</sequence>
<comment type="caution">
    <text evidence="1">The sequence shown here is derived from an EMBL/GenBank/DDBJ whole genome shotgun (WGS) entry which is preliminary data.</text>
</comment>
<accession>K0Q3M9</accession>
<evidence type="ECO:0008006" key="3">
    <source>
        <dbReference type="Google" id="ProtNLM"/>
    </source>
</evidence>
<evidence type="ECO:0000313" key="2">
    <source>
        <dbReference type="Proteomes" id="UP000009319"/>
    </source>
</evidence>
<evidence type="ECO:0000313" key="1">
    <source>
        <dbReference type="EMBL" id="CCM79480.1"/>
    </source>
</evidence>
<organism evidence="1 2">
    <name type="scientific">Rhizobium mesoamericanum STM3625</name>
    <dbReference type="NCBI Taxonomy" id="1211777"/>
    <lineage>
        <taxon>Bacteria</taxon>
        <taxon>Pseudomonadati</taxon>
        <taxon>Pseudomonadota</taxon>
        <taxon>Alphaproteobacteria</taxon>
        <taxon>Hyphomicrobiales</taxon>
        <taxon>Rhizobiaceae</taxon>
        <taxon>Rhizobium/Agrobacterium group</taxon>
        <taxon>Rhizobium</taxon>
    </lineage>
</organism>
<reference evidence="1 2" key="1">
    <citation type="journal article" date="2013" name="Genome Announc.">
        <title>Draft Genome Sequence of Rhizobium mesoamericanum STM3625, a Nitrogen-Fixing Symbiont of Mimosa pudica Isolated in French Guiana (South America).</title>
        <authorList>
            <person name="Moulin L."/>
            <person name="Mornico D."/>
            <person name="Melkonian R."/>
            <person name="Klonowska A."/>
        </authorList>
    </citation>
    <scope>NUCLEOTIDE SEQUENCE [LARGE SCALE GENOMIC DNA]</scope>
    <source>
        <strain evidence="1 2">STM3625</strain>
    </source>
</reference>
<protein>
    <recommendedName>
        <fullName evidence="3">Antibiotic biosynthesis monooxygenase</fullName>
    </recommendedName>
</protein>
<dbReference type="STRING" id="1211777.BN77_p10750"/>
<keyword evidence="2" id="KW-1185">Reference proteome</keyword>